<dbReference type="Pfam" id="PF04014">
    <property type="entry name" value="MazE_antitoxin"/>
    <property type="match status" value="1"/>
</dbReference>
<sequence>MNTVSITSQGQVTIPVAVRRAWGIENADKLQAHYDEETKTLALRPYSSFDEVIQTLSSFSPKKDREFLADVSDFYETHRAADVGGVLDESIDGKS</sequence>
<dbReference type="GO" id="GO:0003677">
    <property type="term" value="F:DNA binding"/>
    <property type="evidence" value="ECO:0007669"/>
    <property type="project" value="UniProtKB-KW"/>
</dbReference>
<dbReference type="Proteomes" id="UP001275049">
    <property type="component" value="Unassembled WGS sequence"/>
</dbReference>
<dbReference type="InterPro" id="IPR007159">
    <property type="entry name" value="SpoVT-AbrB_dom"/>
</dbReference>
<evidence type="ECO:0000259" key="1">
    <source>
        <dbReference type="SMART" id="SM00966"/>
    </source>
</evidence>
<dbReference type="SMART" id="SM00966">
    <property type="entry name" value="SpoVT_AbrB"/>
    <property type="match status" value="1"/>
</dbReference>
<feature type="domain" description="SpoVT-AbrB" evidence="1">
    <location>
        <begin position="4"/>
        <end position="51"/>
    </location>
</feature>
<keyword evidence="4" id="KW-1185">Reference proteome</keyword>
<gene>
    <name evidence="3" type="ORF">R6G80_05150</name>
    <name evidence="2" type="ORF">R6G86_02625</name>
</gene>
<dbReference type="RefSeq" id="WP_022866185.1">
    <property type="nucleotide sequence ID" value="NZ_CP126967.1"/>
</dbReference>
<evidence type="ECO:0000313" key="5">
    <source>
        <dbReference type="Proteomes" id="UP001281731"/>
    </source>
</evidence>
<dbReference type="SUPFAM" id="SSF89447">
    <property type="entry name" value="AbrB/MazE/MraZ-like"/>
    <property type="match status" value="1"/>
</dbReference>
<comment type="caution">
    <text evidence="3">The sequence shown here is derived from an EMBL/GenBank/DDBJ whole genome shotgun (WGS) entry which is preliminary data.</text>
</comment>
<dbReference type="AlphaFoldDB" id="A0AAW9HZ37"/>
<reference evidence="3 4" key="1">
    <citation type="submission" date="2023-10" db="EMBL/GenBank/DDBJ databases">
        <title>Whole Genome based description of the genera Actinobaculum and Actinotignum reveals a complex phylogenetic relationship within the species included in the genus Actinotignum.</title>
        <authorList>
            <person name="Jensen C.S."/>
            <person name="Dargis R."/>
            <person name="Kemp M."/>
            <person name="Christensen J.J."/>
        </authorList>
    </citation>
    <scope>NUCLEOTIDE SEQUENCE</scope>
    <source>
        <strain evidence="3">SLA_B511</strain>
        <strain evidence="2 4">SLA_B974</strain>
    </source>
</reference>
<dbReference type="InterPro" id="IPR037914">
    <property type="entry name" value="SpoVT-AbrB_sf"/>
</dbReference>
<proteinExistence type="predicted"/>
<dbReference type="Proteomes" id="UP001281731">
    <property type="component" value="Unassembled WGS sequence"/>
</dbReference>
<evidence type="ECO:0000313" key="2">
    <source>
        <dbReference type="EMBL" id="MDY5132640.1"/>
    </source>
</evidence>
<evidence type="ECO:0000313" key="3">
    <source>
        <dbReference type="EMBL" id="MDY5155111.1"/>
    </source>
</evidence>
<dbReference type="Gene3D" id="2.10.260.10">
    <property type="match status" value="1"/>
</dbReference>
<accession>A0AAW9HZ37</accession>
<protein>
    <submittedName>
        <fullName evidence="3">AbrB/MazE/SpoVT family DNA-binding domain-containing protein</fullName>
    </submittedName>
</protein>
<dbReference type="EMBL" id="JAWNGA010000003">
    <property type="protein sequence ID" value="MDY5132640.1"/>
    <property type="molecule type" value="Genomic_DNA"/>
</dbReference>
<organism evidence="3 5">
    <name type="scientific">Actinotignum urinale</name>
    <dbReference type="NCBI Taxonomy" id="190146"/>
    <lineage>
        <taxon>Bacteria</taxon>
        <taxon>Bacillati</taxon>
        <taxon>Actinomycetota</taxon>
        <taxon>Actinomycetes</taxon>
        <taxon>Actinomycetales</taxon>
        <taxon>Actinomycetaceae</taxon>
        <taxon>Actinotignum</taxon>
    </lineage>
</organism>
<name>A0AAW9HZ37_9ACTO</name>
<keyword evidence="3" id="KW-0238">DNA-binding</keyword>
<evidence type="ECO:0000313" key="4">
    <source>
        <dbReference type="Proteomes" id="UP001275049"/>
    </source>
</evidence>
<dbReference type="EMBL" id="JAWNGC010000005">
    <property type="protein sequence ID" value="MDY5155111.1"/>
    <property type="molecule type" value="Genomic_DNA"/>
</dbReference>